<keyword evidence="9" id="KW-0732">Signal</keyword>
<feature type="domain" description="Ubiquitin-like" evidence="10">
    <location>
        <begin position="58"/>
        <end position="87"/>
    </location>
</feature>
<reference evidence="12" key="2">
    <citation type="submission" date="2024-04" db="EMBL/GenBank/DDBJ databases">
        <authorList>
            <person name="Chen Y."/>
            <person name="Shah S."/>
            <person name="Dougan E. K."/>
            <person name="Thang M."/>
            <person name="Chan C."/>
        </authorList>
    </citation>
    <scope>NUCLEOTIDE SEQUENCE [LARGE SCALE GENOMIC DNA]</scope>
</reference>
<dbReference type="GO" id="GO:0004722">
    <property type="term" value="F:protein serine/threonine phosphatase activity"/>
    <property type="evidence" value="ECO:0007669"/>
    <property type="project" value="UniProtKB-EC"/>
</dbReference>
<comment type="cofactor">
    <cofactor evidence="1">
        <name>Mn(2+)</name>
        <dbReference type="ChEBI" id="CHEBI:29035"/>
    </cofactor>
</comment>
<evidence type="ECO:0000256" key="1">
    <source>
        <dbReference type="ARBA" id="ARBA00001936"/>
    </source>
</evidence>
<evidence type="ECO:0000259" key="10">
    <source>
        <dbReference type="PROSITE" id="PS50053"/>
    </source>
</evidence>
<evidence type="ECO:0000256" key="2">
    <source>
        <dbReference type="ARBA" id="ARBA00013081"/>
    </source>
</evidence>
<evidence type="ECO:0000256" key="7">
    <source>
        <dbReference type="ARBA" id="ARBA00047761"/>
    </source>
</evidence>
<evidence type="ECO:0000256" key="4">
    <source>
        <dbReference type="ARBA" id="ARBA00022801"/>
    </source>
</evidence>
<dbReference type="EMBL" id="CAMXCT010000513">
    <property type="protein sequence ID" value="CAI3979790.1"/>
    <property type="molecule type" value="Genomic_DNA"/>
</dbReference>
<evidence type="ECO:0000313" key="13">
    <source>
        <dbReference type="Proteomes" id="UP001152797"/>
    </source>
</evidence>
<accession>A0A9P1FMG5</accession>
<dbReference type="Proteomes" id="UP001152797">
    <property type="component" value="Unassembled WGS sequence"/>
</dbReference>
<dbReference type="InterPro" id="IPR050341">
    <property type="entry name" value="PP1_catalytic_subunit"/>
</dbReference>
<name>A0A9P1FMG5_9DINO</name>
<dbReference type="PROSITE" id="PS50053">
    <property type="entry name" value="UBIQUITIN_2"/>
    <property type="match status" value="1"/>
</dbReference>
<protein>
    <recommendedName>
        <fullName evidence="2">protein-serine/threonine phosphatase</fullName>
        <ecNumber evidence="2">3.1.3.16</ecNumber>
    </recommendedName>
</protein>
<dbReference type="EC" id="3.1.3.16" evidence="2"/>
<reference evidence="11" key="1">
    <citation type="submission" date="2022-10" db="EMBL/GenBank/DDBJ databases">
        <authorList>
            <person name="Chen Y."/>
            <person name="Dougan E. K."/>
            <person name="Chan C."/>
            <person name="Rhodes N."/>
            <person name="Thang M."/>
        </authorList>
    </citation>
    <scope>NUCLEOTIDE SEQUENCE</scope>
</reference>
<dbReference type="GO" id="GO:0046872">
    <property type="term" value="F:metal ion binding"/>
    <property type="evidence" value="ECO:0007669"/>
    <property type="project" value="UniProtKB-KW"/>
</dbReference>
<evidence type="ECO:0000256" key="9">
    <source>
        <dbReference type="SAM" id="SignalP"/>
    </source>
</evidence>
<comment type="catalytic activity">
    <reaction evidence="8">
        <text>O-phospho-L-threonyl-[protein] + H2O = L-threonyl-[protein] + phosphate</text>
        <dbReference type="Rhea" id="RHEA:47004"/>
        <dbReference type="Rhea" id="RHEA-COMP:11060"/>
        <dbReference type="Rhea" id="RHEA-COMP:11605"/>
        <dbReference type="ChEBI" id="CHEBI:15377"/>
        <dbReference type="ChEBI" id="CHEBI:30013"/>
        <dbReference type="ChEBI" id="CHEBI:43474"/>
        <dbReference type="ChEBI" id="CHEBI:61977"/>
        <dbReference type="EC" id="3.1.3.16"/>
    </reaction>
</comment>
<dbReference type="EMBL" id="CAMXCT030000513">
    <property type="protein sequence ID" value="CAL4767102.1"/>
    <property type="molecule type" value="Genomic_DNA"/>
</dbReference>
<proteinExistence type="predicted"/>
<keyword evidence="6" id="KW-0464">Manganese</keyword>
<dbReference type="PRINTS" id="PR00114">
    <property type="entry name" value="STPHPHTASE"/>
</dbReference>
<dbReference type="Pfam" id="PF00149">
    <property type="entry name" value="Metallophos"/>
    <property type="match status" value="1"/>
</dbReference>
<evidence type="ECO:0000313" key="11">
    <source>
        <dbReference type="EMBL" id="CAI3979790.1"/>
    </source>
</evidence>
<keyword evidence="13" id="KW-1185">Reference proteome</keyword>
<dbReference type="SMART" id="SM00156">
    <property type="entry name" value="PP2Ac"/>
    <property type="match status" value="1"/>
</dbReference>
<evidence type="ECO:0000256" key="8">
    <source>
        <dbReference type="ARBA" id="ARBA00048336"/>
    </source>
</evidence>
<gene>
    <name evidence="11" type="ORF">C1SCF055_LOCUS7719</name>
</gene>
<comment type="caution">
    <text evidence="11">The sequence shown here is derived from an EMBL/GenBank/DDBJ whole genome shotgun (WGS) entry which is preliminary data.</text>
</comment>
<sequence length="336" mass="38982">MEPATASASAWLTVLGLSGEAVVGAEQRPLVQIPMEPSHSVKQIKGWIGSKDPELFALMYDGRKLRDKETCSSLGWKDEVTLYLVVQCCDFADQIAPRRRIVSKEEYTRRTTPRKWLNFIVYAPRPYLFLGNYVNRGIQGSDVLVTLMAYKCQFPEKLYMLRGRHDCRQIARMSEFYEEVCRLYSRKLWRSFIDVLNHLPLCARVNGRVFCVSGGISPELRHLEQINELHRPLEVPEEGLLTDLLWSDPTDCQGWGPSDRGLSYTFGQDVFEEFCETNHIELMVRGMQLSQHGYEYFFQQRLVNVFTCANYMGEWDNRAAVMLLDEDLQHKFWVLP</sequence>
<dbReference type="PANTHER" id="PTHR11668">
    <property type="entry name" value="SERINE/THREONINE PROTEIN PHOSPHATASE"/>
    <property type="match status" value="1"/>
</dbReference>
<dbReference type="InterPro" id="IPR004843">
    <property type="entry name" value="Calcineurin-like_PHP"/>
</dbReference>
<dbReference type="PANTHER" id="PTHR11668:SF300">
    <property type="entry name" value="SERINE_THREONINE-PROTEIN PHOSPHATASE"/>
    <property type="match status" value="1"/>
</dbReference>
<keyword evidence="5" id="KW-0904">Protein phosphatase</keyword>
<keyword evidence="4" id="KW-0378">Hydrolase</keyword>
<dbReference type="Gene3D" id="3.60.21.10">
    <property type="match status" value="1"/>
</dbReference>
<dbReference type="SUPFAM" id="SSF56300">
    <property type="entry name" value="Metallo-dependent phosphatases"/>
    <property type="match status" value="1"/>
</dbReference>
<dbReference type="OrthoDB" id="445564at2759"/>
<dbReference type="GO" id="GO:0005634">
    <property type="term" value="C:nucleus"/>
    <property type="evidence" value="ECO:0007669"/>
    <property type="project" value="TreeGrafter"/>
</dbReference>
<evidence type="ECO:0000256" key="6">
    <source>
        <dbReference type="ARBA" id="ARBA00023211"/>
    </source>
</evidence>
<dbReference type="InterPro" id="IPR006186">
    <property type="entry name" value="Ser/Thr-sp_prot-phosphatase"/>
</dbReference>
<dbReference type="AlphaFoldDB" id="A0A9P1FMG5"/>
<dbReference type="InterPro" id="IPR029052">
    <property type="entry name" value="Metallo-depent_PP-like"/>
</dbReference>
<evidence type="ECO:0000313" key="12">
    <source>
        <dbReference type="EMBL" id="CAL1133165.1"/>
    </source>
</evidence>
<comment type="catalytic activity">
    <reaction evidence="7">
        <text>O-phospho-L-seryl-[protein] + H2O = L-seryl-[protein] + phosphate</text>
        <dbReference type="Rhea" id="RHEA:20629"/>
        <dbReference type="Rhea" id="RHEA-COMP:9863"/>
        <dbReference type="Rhea" id="RHEA-COMP:11604"/>
        <dbReference type="ChEBI" id="CHEBI:15377"/>
        <dbReference type="ChEBI" id="CHEBI:29999"/>
        <dbReference type="ChEBI" id="CHEBI:43474"/>
        <dbReference type="ChEBI" id="CHEBI:83421"/>
        <dbReference type="EC" id="3.1.3.16"/>
    </reaction>
</comment>
<dbReference type="InterPro" id="IPR029071">
    <property type="entry name" value="Ubiquitin-like_domsf"/>
</dbReference>
<dbReference type="SUPFAM" id="SSF54236">
    <property type="entry name" value="Ubiquitin-like"/>
    <property type="match status" value="1"/>
</dbReference>
<evidence type="ECO:0000256" key="5">
    <source>
        <dbReference type="ARBA" id="ARBA00022912"/>
    </source>
</evidence>
<dbReference type="Pfam" id="PF00240">
    <property type="entry name" value="ubiquitin"/>
    <property type="match status" value="1"/>
</dbReference>
<feature type="signal peptide" evidence="9">
    <location>
        <begin position="1"/>
        <end position="24"/>
    </location>
</feature>
<dbReference type="EMBL" id="CAMXCT020000513">
    <property type="protein sequence ID" value="CAL1133165.1"/>
    <property type="molecule type" value="Genomic_DNA"/>
</dbReference>
<dbReference type="Gene3D" id="3.10.20.90">
    <property type="entry name" value="Phosphatidylinositol 3-kinase Catalytic Subunit, Chain A, domain 1"/>
    <property type="match status" value="1"/>
</dbReference>
<dbReference type="GO" id="GO:0005737">
    <property type="term" value="C:cytoplasm"/>
    <property type="evidence" value="ECO:0007669"/>
    <property type="project" value="TreeGrafter"/>
</dbReference>
<organism evidence="11">
    <name type="scientific">Cladocopium goreaui</name>
    <dbReference type="NCBI Taxonomy" id="2562237"/>
    <lineage>
        <taxon>Eukaryota</taxon>
        <taxon>Sar</taxon>
        <taxon>Alveolata</taxon>
        <taxon>Dinophyceae</taxon>
        <taxon>Suessiales</taxon>
        <taxon>Symbiodiniaceae</taxon>
        <taxon>Cladocopium</taxon>
    </lineage>
</organism>
<feature type="chain" id="PRO_5043272090" description="protein-serine/threonine phosphatase" evidence="9">
    <location>
        <begin position="25"/>
        <end position="336"/>
    </location>
</feature>
<dbReference type="InterPro" id="IPR000626">
    <property type="entry name" value="Ubiquitin-like_dom"/>
</dbReference>
<evidence type="ECO:0000256" key="3">
    <source>
        <dbReference type="ARBA" id="ARBA00022723"/>
    </source>
</evidence>
<keyword evidence="3" id="KW-0479">Metal-binding</keyword>